<name>A0A6B0V2C5_IXORI</name>
<feature type="chain" id="PRO_5025652221" evidence="1">
    <location>
        <begin position="22"/>
        <end position="215"/>
    </location>
</feature>
<dbReference type="InterPro" id="IPR038602">
    <property type="entry name" value="Mite_allergen_7_sf"/>
</dbReference>
<sequence>MEATKLLLFLAVHLRAADSSGDEISNQETQHFFDRALHAAVAGYDLDPLKFPGVEFEVSVTAARVKLYNITVYGLGTVCRAGENYISAENTGTCLKIDLAMRNVTVSVRANVTVSLLFFESTVMMETNVSVNFTEVTLDVKEKSVKLDVEELEISGTDAAVIRSSNIAGDSYTFTAAKIGLETYVKSFFSTGLKDKLSDVITAKLEWLYTFVMSD</sequence>
<organism evidence="2">
    <name type="scientific">Ixodes ricinus</name>
    <name type="common">Common tick</name>
    <name type="synonym">Acarus ricinus</name>
    <dbReference type="NCBI Taxonomy" id="34613"/>
    <lineage>
        <taxon>Eukaryota</taxon>
        <taxon>Metazoa</taxon>
        <taxon>Ecdysozoa</taxon>
        <taxon>Arthropoda</taxon>
        <taxon>Chelicerata</taxon>
        <taxon>Arachnida</taxon>
        <taxon>Acari</taxon>
        <taxon>Parasitiformes</taxon>
        <taxon>Ixodida</taxon>
        <taxon>Ixodoidea</taxon>
        <taxon>Ixodidae</taxon>
        <taxon>Ixodinae</taxon>
        <taxon>Ixodes</taxon>
    </lineage>
</organism>
<protein>
    <submittedName>
        <fullName evidence="2">Putative secreted protein</fullName>
    </submittedName>
</protein>
<feature type="signal peptide" evidence="1">
    <location>
        <begin position="1"/>
        <end position="21"/>
    </location>
</feature>
<dbReference type="AlphaFoldDB" id="A0A6B0V2C5"/>
<evidence type="ECO:0000313" key="2">
    <source>
        <dbReference type="EMBL" id="MXU96413.1"/>
    </source>
</evidence>
<proteinExistence type="predicted"/>
<dbReference type="EMBL" id="GIFC01014330">
    <property type="protein sequence ID" value="MXU96413.1"/>
    <property type="molecule type" value="Transcribed_RNA"/>
</dbReference>
<evidence type="ECO:0000256" key="1">
    <source>
        <dbReference type="SAM" id="SignalP"/>
    </source>
</evidence>
<accession>A0A6B0V2C5</accession>
<reference evidence="2" key="1">
    <citation type="submission" date="2019-12" db="EMBL/GenBank/DDBJ databases">
        <title>An insight into the sialome of adult female Ixodes ricinus ticks feeding for 6 days.</title>
        <authorList>
            <person name="Perner J."/>
            <person name="Ribeiro J.M.C."/>
        </authorList>
    </citation>
    <scope>NUCLEOTIDE SEQUENCE</scope>
    <source>
        <strain evidence="2">Semi-engorged</strain>
        <tissue evidence="2">Salivary glands</tissue>
    </source>
</reference>
<keyword evidence="1" id="KW-0732">Signal</keyword>
<dbReference type="Gene3D" id="3.15.10.50">
    <property type="match status" value="1"/>
</dbReference>